<evidence type="ECO:0000313" key="7">
    <source>
        <dbReference type="Proteomes" id="UP001159405"/>
    </source>
</evidence>
<evidence type="ECO:0000256" key="1">
    <source>
        <dbReference type="ARBA" id="ARBA00022737"/>
    </source>
</evidence>
<reference evidence="6 7" key="1">
    <citation type="submission" date="2022-05" db="EMBL/GenBank/DDBJ databases">
        <authorList>
            <consortium name="Genoscope - CEA"/>
            <person name="William W."/>
        </authorList>
    </citation>
    <scope>NUCLEOTIDE SEQUENCE [LARGE SCALE GENOMIC DNA]</scope>
</reference>
<dbReference type="InterPro" id="IPR000436">
    <property type="entry name" value="Sushi_SCR_CCP_dom"/>
</dbReference>
<name>A0ABN8PHF9_9CNID</name>
<dbReference type="InterPro" id="IPR035976">
    <property type="entry name" value="Sushi/SCR/CCP_sf"/>
</dbReference>
<sequence length="863" mass="91955">MVHQLTGYTSLTGNVTRTCLSSGNWSGSDIRCTDVDPPSFGSTCPSSPLITHAEREKFSALVTWTEPVATDSTGVSPTVTSNHQSPTRFSQGTHVITYTALDQSGNKATCSFTVQVLVINCTSLTVNPKGPMRMSSCSNHYGSRCNFSCDIGHQLNGSSTLTCVTSGNRPPGFWDSPMPVCQIINCPPLTSPPKAVPLTVSCTSTYGSNCSYSCQTGYTSLTGNVTRTCLSSGNWSGSDIRCTDVDPPSFGSTCPSSPLIAFAEREKFSTLVNWTDPVATDSSGVSPTVTSNYQSPTRFSQGLHVIIYTAVDQSGNKAVCNFTVHVLVINCTSLSVTPGGPLRMSSCGNHFGSTCNFSCDIGHRVNGSSTLTCVTIGNRPPGFWDSLIPVCQIINCPPLTTPPKAVSLTVPCTSTYGSNCLYSCQTGYTSLTGNVTRTCLSSGNWSGSDIRCTDIFPPSFGSSCPSSPLIFCAERDKFSALVNWTEPVAADSSGVSPLMMSNYRSPARFSQGTHVITYTAVDQSGNKATCNFTVQVLVINCTLLSVKPNGPLRMSNCGNHYGSRCNFSCDIGHQLSGSSTLTCLAYGNRPPAFWDKPLPVCQVINCSQLITPAKGVLLTVPCKRSYRSNCSYSCQPGYASLIGNVTRTCLSSGKWSGSNIKCTDVEPPSFGSSCPTGPLVAYAERERFSALVNWTVPGATDNSGEVPTVTSNFYPPRRFSQGTHVITYTALDQSGNNATCTFTIELTVINCTMLTVDLGNPLRLSNCGNNFGSKCNFSCAIGHRLNGSSTLTCVAPGNRPPGFWDNSTPVCQIVKCPTLVIPPKAILSTIPCTTTYGSNCSFSCQSGYSSLTFGIWRMEWKSY</sequence>
<organism evidence="6 7">
    <name type="scientific">Porites lobata</name>
    <dbReference type="NCBI Taxonomy" id="104759"/>
    <lineage>
        <taxon>Eukaryota</taxon>
        <taxon>Metazoa</taxon>
        <taxon>Cnidaria</taxon>
        <taxon>Anthozoa</taxon>
        <taxon>Hexacorallia</taxon>
        <taxon>Scleractinia</taxon>
        <taxon>Fungiina</taxon>
        <taxon>Poritidae</taxon>
        <taxon>Porites</taxon>
    </lineage>
</organism>
<feature type="domain" description="HYR" evidence="4">
    <location>
        <begin position="243"/>
        <end position="328"/>
    </location>
</feature>
<dbReference type="Gene3D" id="2.10.70.10">
    <property type="entry name" value="Complement Module, domain 1"/>
    <property type="match status" value="7"/>
</dbReference>
<feature type="domain" description="Sushi" evidence="5">
    <location>
        <begin position="119"/>
        <end position="183"/>
    </location>
</feature>
<dbReference type="InterPro" id="IPR043555">
    <property type="entry name" value="SRPX-like"/>
</dbReference>
<dbReference type="CDD" id="cd00033">
    <property type="entry name" value="CCP"/>
    <property type="match status" value="7"/>
</dbReference>
<comment type="caution">
    <text evidence="3">Lacks conserved residue(s) required for the propagation of feature annotation.</text>
</comment>
<feature type="disulfide bond" evidence="3">
    <location>
        <begin position="396"/>
        <end position="439"/>
    </location>
</feature>
<feature type="domain" description="Sushi" evidence="5">
    <location>
        <begin position="184"/>
        <end position="244"/>
    </location>
</feature>
<proteinExistence type="predicted"/>
<accession>A0ABN8PHF9</accession>
<dbReference type="InterPro" id="IPR003410">
    <property type="entry name" value="HYR_dom"/>
</dbReference>
<dbReference type="PROSITE" id="PS50825">
    <property type="entry name" value="HYR"/>
    <property type="match status" value="4"/>
</dbReference>
<keyword evidence="3" id="KW-0768">Sushi</keyword>
<comment type="caution">
    <text evidence="6">The sequence shown here is derived from an EMBL/GenBank/DDBJ whole genome shotgun (WGS) entry which is preliminary data.</text>
</comment>
<keyword evidence="7" id="KW-1185">Reference proteome</keyword>
<feature type="domain" description="HYR" evidence="4">
    <location>
        <begin position="663"/>
        <end position="748"/>
    </location>
</feature>
<dbReference type="SMART" id="SM00032">
    <property type="entry name" value="CCP"/>
    <property type="match status" value="7"/>
</dbReference>
<feature type="domain" description="Sushi" evidence="5">
    <location>
        <begin position="749"/>
        <end position="813"/>
    </location>
</feature>
<feature type="disulfide bond" evidence="3">
    <location>
        <begin position="186"/>
        <end position="229"/>
    </location>
</feature>
<dbReference type="SUPFAM" id="SSF57535">
    <property type="entry name" value="Complement control module/SCR domain"/>
    <property type="match status" value="7"/>
</dbReference>
<feature type="domain" description="Sushi" evidence="5">
    <location>
        <begin position="329"/>
        <end position="393"/>
    </location>
</feature>
<dbReference type="PANTHER" id="PTHR46343">
    <property type="entry name" value="HYR DOMAIN-CONTAINING PROTEIN"/>
    <property type="match status" value="1"/>
</dbReference>
<feature type="disulfide bond" evidence="3">
    <location>
        <begin position="606"/>
        <end position="649"/>
    </location>
</feature>
<protein>
    <submittedName>
        <fullName evidence="6">Uncharacterized protein</fullName>
    </submittedName>
</protein>
<evidence type="ECO:0000256" key="3">
    <source>
        <dbReference type="PROSITE-ProRule" id="PRU00302"/>
    </source>
</evidence>
<feature type="domain" description="HYR" evidence="4">
    <location>
        <begin position="453"/>
        <end position="538"/>
    </location>
</feature>
<feature type="domain" description="HYR" evidence="4">
    <location>
        <begin position="33"/>
        <end position="118"/>
    </location>
</feature>
<feature type="domain" description="Sushi" evidence="5">
    <location>
        <begin position="604"/>
        <end position="664"/>
    </location>
</feature>
<evidence type="ECO:0000313" key="6">
    <source>
        <dbReference type="EMBL" id="CAH3141731.1"/>
    </source>
</evidence>
<dbReference type="Pfam" id="PF02494">
    <property type="entry name" value="HYR"/>
    <property type="match status" value="4"/>
</dbReference>
<evidence type="ECO:0000256" key="2">
    <source>
        <dbReference type="ARBA" id="ARBA00023157"/>
    </source>
</evidence>
<dbReference type="PROSITE" id="PS50923">
    <property type="entry name" value="SUSHI"/>
    <property type="match status" value="7"/>
</dbReference>
<dbReference type="EMBL" id="CALNXK010000067">
    <property type="protein sequence ID" value="CAH3141731.1"/>
    <property type="molecule type" value="Genomic_DNA"/>
</dbReference>
<feature type="domain" description="Sushi" evidence="5">
    <location>
        <begin position="539"/>
        <end position="603"/>
    </location>
</feature>
<dbReference type="Pfam" id="PF00084">
    <property type="entry name" value="Sushi"/>
    <property type="match status" value="7"/>
</dbReference>
<keyword evidence="2 3" id="KW-1015">Disulfide bond</keyword>
<dbReference type="Gene3D" id="2.60.40.10">
    <property type="entry name" value="Immunoglobulins"/>
    <property type="match status" value="2"/>
</dbReference>
<dbReference type="Proteomes" id="UP001159405">
    <property type="component" value="Unassembled WGS sequence"/>
</dbReference>
<dbReference type="PANTHER" id="PTHR46343:SF2">
    <property type="entry name" value="SUSHI_VON WILLEBRAND FACTOR TYPE A_EGF_PENTRAXIN DOMAIN-CONTAINING 1"/>
    <property type="match status" value="1"/>
</dbReference>
<evidence type="ECO:0000259" key="5">
    <source>
        <dbReference type="PROSITE" id="PS50923"/>
    </source>
</evidence>
<evidence type="ECO:0000259" key="4">
    <source>
        <dbReference type="PROSITE" id="PS50825"/>
    </source>
</evidence>
<feature type="domain" description="Sushi" evidence="5">
    <location>
        <begin position="394"/>
        <end position="454"/>
    </location>
</feature>
<gene>
    <name evidence="6" type="ORF">PLOB_00041923</name>
</gene>
<dbReference type="InterPro" id="IPR013783">
    <property type="entry name" value="Ig-like_fold"/>
</dbReference>
<keyword evidence="1" id="KW-0677">Repeat</keyword>